<accession>A0A4C1SZG1</accession>
<evidence type="ECO:0000313" key="3">
    <source>
        <dbReference type="Proteomes" id="UP000299102"/>
    </source>
</evidence>
<feature type="transmembrane region" description="Helical" evidence="1">
    <location>
        <begin position="170"/>
        <end position="194"/>
    </location>
</feature>
<name>A0A4C1SZG1_EUMVA</name>
<feature type="transmembrane region" description="Helical" evidence="1">
    <location>
        <begin position="76"/>
        <end position="96"/>
    </location>
</feature>
<keyword evidence="1" id="KW-1133">Transmembrane helix</keyword>
<keyword evidence="3" id="KW-1185">Reference proteome</keyword>
<organism evidence="2 3">
    <name type="scientific">Eumeta variegata</name>
    <name type="common">Bagworm moth</name>
    <name type="synonym">Eumeta japonica</name>
    <dbReference type="NCBI Taxonomy" id="151549"/>
    <lineage>
        <taxon>Eukaryota</taxon>
        <taxon>Metazoa</taxon>
        <taxon>Ecdysozoa</taxon>
        <taxon>Arthropoda</taxon>
        <taxon>Hexapoda</taxon>
        <taxon>Insecta</taxon>
        <taxon>Pterygota</taxon>
        <taxon>Neoptera</taxon>
        <taxon>Endopterygota</taxon>
        <taxon>Lepidoptera</taxon>
        <taxon>Glossata</taxon>
        <taxon>Ditrysia</taxon>
        <taxon>Tineoidea</taxon>
        <taxon>Psychidae</taxon>
        <taxon>Oiketicinae</taxon>
        <taxon>Eumeta</taxon>
    </lineage>
</organism>
<proteinExistence type="predicted"/>
<feature type="transmembrane region" description="Helical" evidence="1">
    <location>
        <begin position="102"/>
        <end position="130"/>
    </location>
</feature>
<feature type="transmembrane region" description="Helical" evidence="1">
    <location>
        <begin position="41"/>
        <end position="64"/>
    </location>
</feature>
<dbReference type="EMBL" id="BGZK01004167">
    <property type="protein sequence ID" value="GBP07325.1"/>
    <property type="molecule type" value="Genomic_DNA"/>
</dbReference>
<gene>
    <name evidence="2" type="ORF">EVAR_74082_1</name>
</gene>
<protein>
    <submittedName>
        <fullName evidence="2">Uncharacterized protein</fullName>
    </submittedName>
</protein>
<sequence length="382" mass="40748">MVAAVMFVMTPFSVVALVVMVVSAVLVVASFAVLMMVMSSVFVALVEVAALLVSAFVMMSAVVFMESFLSVMIVEVLVLFEFVVFVDTVVSFRVVPLVPVPVLVVAVTVLALVAVVVMVVVAVVVVMVLLMSAVFAVMTLVALMVMVTFVSVMVFVVALVSLVIVTAVVVVMVAVVLVAAAVLVVPATAVPVVVRRGGFQIGLPLLAHVAGRGHGHDCDQTTQHCCAPHCCTIGLQLQNVSCTVDDDFIYLRCRPLGDAINTTSFLYRFEKDEEIGFQNPDINSDFEAAKNCIILFDMLNDVSFTSATGQMFLRKGARERGSEEAFEHASVCLCVSIFISARDIVDRDLPAGAGASAPRAVIGSPNDNVPVVYYLARSLQML</sequence>
<keyword evidence="1" id="KW-0812">Transmembrane</keyword>
<evidence type="ECO:0000256" key="1">
    <source>
        <dbReference type="SAM" id="Phobius"/>
    </source>
</evidence>
<dbReference type="Proteomes" id="UP000299102">
    <property type="component" value="Unassembled WGS sequence"/>
</dbReference>
<evidence type="ECO:0000313" key="2">
    <source>
        <dbReference type="EMBL" id="GBP07325.1"/>
    </source>
</evidence>
<reference evidence="2 3" key="1">
    <citation type="journal article" date="2019" name="Commun. Biol.">
        <title>The bagworm genome reveals a unique fibroin gene that provides high tensile strength.</title>
        <authorList>
            <person name="Kono N."/>
            <person name="Nakamura H."/>
            <person name="Ohtoshi R."/>
            <person name="Tomita M."/>
            <person name="Numata K."/>
            <person name="Arakawa K."/>
        </authorList>
    </citation>
    <scope>NUCLEOTIDE SEQUENCE [LARGE SCALE GENOMIC DNA]</scope>
</reference>
<comment type="caution">
    <text evidence="2">The sequence shown here is derived from an EMBL/GenBank/DDBJ whole genome shotgun (WGS) entry which is preliminary data.</text>
</comment>
<feature type="transmembrane region" description="Helical" evidence="1">
    <location>
        <begin position="12"/>
        <end position="35"/>
    </location>
</feature>
<keyword evidence="1" id="KW-0472">Membrane</keyword>
<feature type="transmembrane region" description="Helical" evidence="1">
    <location>
        <begin position="137"/>
        <end position="164"/>
    </location>
</feature>
<dbReference type="AlphaFoldDB" id="A0A4C1SZG1"/>